<keyword evidence="2" id="KW-1185">Reference proteome</keyword>
<dbReference type="AlphaFoldDB" id="A0A812JLK2"/>
<evidence type="ECO:0000313" key="1">
    <source>
        <dbReference type="EMBL" id="CAE7209392.1"/>
    </source>
</evidence>
<sequence>YVDECAAEWYEYCEMFQERGDDRPFPVYPYDHDFVRELCDQNDREGKEESDAAAARSVAR</sequence>
<reference evidence="1" key="1">
    <citation type="submission" date="2021-02" db="EMBL/GenBank/DDBJ databases">
        <authorList>
            <person name="Dougan E. K."/>
            <person name="Rhodes N."/>
            <person name="Thang M."/>
            <person name="Chan C."/>
        </authorList>
    </citation>
    <scope>NUCLEOTIDE SEQUENCE</scope>
</reference>
<evidence type="ECO:0000313" key="2">
    <source>
        <dbReference type="Proteomes" id="UP000649617"/>
    </source>
</evidence>
<protein>
    <submittedName>
        <fullName evidence="1">Uncharacterized protein</fullName>
    </submittedName>
</protein>
<accession>A0A812JLK2</accession>
<dbReference type="Proteomes" id="UP000649617">
    <property type="component" value="Unassembled WGS sequence"/>
</dbReference>
<dbReference type="EMBL" id="CAJNIZ010002331">
    <property type="protein sequence ID" value="CAE7209392.1"/>
    <property type="molecule type" value="Genomic_DNA"/>
</dbReference>
<comment type="caution">
    <text evidence="1">The sequence shown here is derived from an EMBL/GenBank/DDBJ whole genome shotgun (WGS) entry which is preliminary data.</text>
</comment>
<name>A0A812JLK2_SYMPI</name>
<gene>
    <name evidence="1" type="ORF">SPIL2461_LOCUS2201</name>
</gene>
<feature type="non-terminal residue" evidence="1">
    <location>
        <position position="1"/>
    </location>
</feature>
<organism evidence="1 2">
    <name type="scientific">Symbiodinium pilosum</name>
    <name type="common">Dinoflagellate</name>
    <dbReference type="NCBI Taxonomy" id="2952"/>
    <lineage>
        <taxon>Eukaryota</taxon>
        <taxon>Sar</taxon>
        <taxon>Alveolata</taxon>
        <taxon>Dinophyceae</taxon>
        <taxon>Suessiales</taxon>
        <taxon>Symbiodiniaceae</taxon>
        <taxon>Symbiodinium</taxon>
    </lineage>
</organism>
<proteinExistence type="predicted"/>